<proteinExistence type="predicted"/>
<accession>A0A0A9DP42</accession>
<protein>
    <submittedName>
        <fullName evidence="1">Uncharacterized protein</fullName>
    </submittedName>
</protein>
<reference evidence="1" key="1">
    <citation type="submission" date="2014-09" db="EMBL/GenBank/DDBJ databases">
        <authorList>
            <person name="Magalhaes I.L.F."/>
            <person name="Oliveira U."/>
            <person name="Santos F.R."/>
            <person name="Vidigal T.H.D.A."/>
            <person name="Brescovit A.D."/>
            <person name="Santos A.J."/>
        </authorList>
    </citation>
    <scope>NUCLEOTIDE SEQUENCE</scope>
    <source>
        <tissue evidence="1">Shoot tissue taken approximately 20 cm above the soil surface</tissue>
    </source>
</reference>
<dbReference type="EMBL" id="GBRH01209437">
    <property type="protein sequence ID" value="JAD88458.1"/>
    <property type="molecule type" value="Transcribed_RNA"/>
</dbReference>
<organism evidence="1">
    <name type="scientific">Arundo donax</name>
    <name type="common">Giant reed</name>
    <name type="synonym">Donax arundinaceus</name>
    <dbReference type="NCBI Taxonomy" id="35708"/>
    <lineage>
        <taxon>Eukaryota</taxon>
        <taxon>Viridiplantae</taxon>
        <taxon>Streptophyta</taxon>
        <taxon>Embryophyta</taxon>
        <taxon>Tracheophyta</taxon>
        <taxon>Spermatophyta</taxon>
        <taxon>Magnoliopsida</taxon>
        <taxon>Liliopsida</taxon>
        <taxon>Poales</taxon>
        <taxon>Poaceae</taxon>
        <taxon>PACMAD clade</taxon>
        <taxon>Arundinoideae</taxon>
        <taxon>Arundineae</taxon>
        <taxon>Arundo</taxon>
    </lineage>
</organism>
<sequence>MSSPVHFQLKINQMLLATLAMLYYYLTRKMLYILPICTTILYDQRSDDFKHK</sequence>
<dbReference type="EMBL" id="GBRH01221195">
    <property type="protein sequence ID" value="JAD76700.1"/>
    <property type="molecule type" value="Transcribed_RNA"/>
</dbReference>
<name>A0A0A9DP42_ARUDO</name>
<reference evidence="1" key="2">
    <citation type="journal article" date="2015" name="Data Brief">
        <title>Shoot transcriptome of the giant reed, Arundo donax.</title>
        <authorList>
            <person name="Barrero R.A."/>
            <person name="Guerrero F.D."/>
            <person name="Moolhuijzen P."/>
            <person name="Goolsby J.A."/>
            <person name="Tidwell J."/>
            <person name="Bellgard S.E."/>
            <person name="Bellgard M.I."/>
        </authorList>
    </citation>
    <scope>NUCLEOTIDE SEQUENCE</scope>
    <source>
        <tissue evidence="1">Shoot tissue taken approximately 20 cm above the soil surface</tissue>
    </source>
</reference>
<evidence type="ECO:0000313" key="1">
    <source>
        <dbReference type="EMBL" id="JAD88458.1"/>
    </source>
</evidence>
<dbReference type="AlphaFoldDB" id="A0A0A9DP42"/>